<comment type="caution">
    <text evidence="3">The sequence shown here is derived from an EMBL/GenBank/DDBJ whole genome shotgun (WGS) entry which is preliminary data.</text>
</comment>
<dbReference type="Proteomes" id="UP000621540">
    <property type="component" value="Unassembled WGS sequence"/>
</dbReference>
<organism evidence="3 4">
    <name type="scientific">Roseburia yibonii</name>
    <dbReference type="NCBI Taxonomy" id="2763063"/>
    <lineage>
        <taxon>Bacteria</taxon>
        <taxon>Bacillati</taxon>
        <taxon>Bacillota</taxon>
        <taxon>Clostridia</taxon>
        <taxon>Lachnospirales</taxon>
        <taxon>Lachnospiraceae</taxon>
        <taxon>Roseburia</taxon>
    </lineage>
</organism>
<keyword evidence="1" id="KW-0175">Coiled coil</keyword>
<feature type="domain" description="TOTE conflict system primase" evidence="2">
    <location>
        <begin position="76"/>
        <end position="290"/>
    </location>
</feature>
<reference evidence="3 4" key="1">
    <citation type="submission" date="2020-08" db="EMBL/GenBank/DDBJ databases">
        <title>Genome public.</title>
        <authorList>
            <person name="Liu C."/>
            <person name="Sun Q."/>
        </authorList>
    </citation>
    <scope>NUCLEOTIDE SEQUENCE [LARGE SCALE GENOMIC DNA]</scope>
    <source>
        <strain evidence="3 4">BX0805</strain>
    </source>
</reference>
<proteinExistence type="predicted"/>
<sequence>MKEPTQQYSDLINSLQSRIQALEDENRLLKERLNEAGVSYADIVSGDAEGVVELYDLDQGARIKKFDVTDKIASDFFMMFCRGRKDLYDLRYTNLKTGKNGYYTQCFNRWDRVCHIQKKDGVRCKDCELRAYKPVTLPLIKAHMNGADPNGNDVVAIYPMLENNLCQLLVFDFDNHAKGAEQEDYANIDDRWKEEINALRRICKNLDVDAVVERSRSGRGAHLWIFFKEMIPARLARKFGFALLEKGAESVNLKSFKYYDRMIPTQDALPEGGLGNVIALPLQGMALKSGKWN</sequence>
<dbReference type="InterPro" id="IPR054347">
    <property type="entry name" value="TOTE_primase"/>
</dbReference>
<name>A0ABR7IAH5_9FIRM</name>
<gene>
    <name evidence="3" type="ORF">H8Z76_07465</name>
</gene>
<evidence type="ECO:0000259" key="2">
    <source>
        <dbReference type="Pfam" id="PF22548"/>
    </source>
</evidence>
<dbReference type="EMBL" id="JACOQH010000004">
    <property type="protein sequence ID" value="MBC5753868.1"/>
    <property type="molecule type" value="Genomic_DNA"/>
</dbReference>
<evidence type="ECO:0000313" key="3">
    <source>
        <dbReference type="EMBL" id="MBC5753868.1"/>
    </source>
</evidence>
<protein>
    <recommendedName>
        <fullName evidence="2">TOTE conflict system primase domain-containing protein</fullName>
    </recommendedName>
</protein>
<dbReference type="CDD" id="cd00525">
    <property type="entry name" value="AE_Prim_S_like"/>
    <property type="match status" value="1"/>
</dbReference>
<dbReference type="Pfam" id="PF22548">
    <property type="entry name" value="AEP-TOTE"/>
    <property type="match status" value="1"/>
</dbReference>
<accession>A0ABR7IAH5</accession>
<evidence type="ECO:0000313" key="4">
    <source>
        <dbReference type="Proteomes" id="UP000621540"/>
    </source>
</evidence>
<feature type="coiled-coil region" evidence="1">
    <location>
        <begin position="5"/>
        <end position="39"/>
    </location>
</feature>
<keyword evidence="4" id="KW-1185">Reference proteome</keyword>
<evidence type="ECO:0000256" key="1">
    <source>
        <dbReference type="SAM" id="Coils"/>
    </source>
</evidence>